<feature type="domain" description="Plant heme peroxidase family profile" evidence="16">
    <location>
        <begin position="46"/>
        <end position="172"/>
    </location>
</feature>
<evidence type="ECO:0000256" key="4">
    <source>
        <dbReference type="ARBA" id="ARBA00012313"/>
    </source>
</evidence>
<evidence type="ECO:0000256" key="8">
    <source>
        <dbReference type="ARBA" id="ARBA00022723"/>
    </source>
</evidence>
<dbReference type="Proteomes" id="UP000237105">
    <property type="component" value="Unassembled WGS sequence"/>
</dbReference>
<evidence type="ECO:0000313" key="18">
    <source>
        <dbReference type="Proteomes" id="UP000237105"/>
    </source>
</evidence>
<keyword evidence="5" id="KW-0964">Secreted</keyword>
<evidence type="ECO:0000256" key="2">
    <source>
        <dbReference type="ARBA" id="ARBA00001970"/>
    </source>
</evidence>
<dbReference type="EC" id="1.11.1.7" evidence="4"/>
<evidence type="ECO:0000256" key="7">
    <source>
        <dbReference type="ARBA" id="ARBA00022617"/>
    </source>
</evidence>
<dbReference type="InterPro" id="IPR010255">
    <property type="entry name" value="Haem_peroxidase_sf"/>
</dbReference>
<dbReference type="PANTHER" id="PTHR31517">
    <property type="match status" value="1"/>
</dbReference>
<dbReference type="InterPro" id="IPR000823">
    <property type="entry name" value="Peroxidase_pln"/>
</dbReference>
<feature type="binding site" evidence="13">
    <location>
        <position position="108"/>
    </location>
    <ligand>
        <name>Ca(2+)</name>
        <dbReference type="ChEBI" id="CHEBI:29108"/>
        <label>2</label>
    </ligand>
</feature>
<evidence type="ECO:0000256" key="10">
    <source>
        <dbReference type="ARBA" id="ARBA00023002"/>
    </source>
</evidence>
<accession>A0A2P5CWK8</accession>
<protein>
    <recommendedName>
        <fullName evidence="4">peroxidase</fullName>
        <ecNumber evidence="4">1.11.1.7</ecNumber>
    </recommendedName>
</protein>
<dbReference type="GO" id="GO:0006979">
    <property type="term" value="P:response to oxidative stress"/>
    <property type="evidence" value="ECO:0007669"/>
    <property type="project" value="InterPro"/>
</dbReference>
<comment type="cofactor">
    <cofactor evidence="2">
        <name>heme b</name>
        <dbReference type="ChEBI" id="CHEBI:60344"/>
    </cofactor>
</comment>
<keyword evidence="14" id="KW-1015">Disulfide bond</keyword>
<evidence type="ECO:0000256" key="14">
    <source>
        <dbReference type="PIRSR" id="PIRSR600823-5"/>
    </source>
</evidence>
<organism evidence="17 18">
    <name type="scientific">Parasponia andersonii</name>
    <name type="common">Sponia andersonii</name>
    <dbReference type="NCBI Taxonomy" id="3476"/>
    <lineage>
        <taxon>Eukaryota</taxon>
        <taxon>Viridiplantae</taxon>
        <taxon>Streptophyta</taxon>
        <taxon>Embryophyta</taxon>
        <taxon>Tracheophyta</taxon>
        <taxon>Spermatophyta</taxon>
        <taxon>Magnoliopsida</taxon>
        <taxon>eudicotyledons</taxon>
        <taxon>Gunneridae</taxon>
        <taxon>Pentapetalae</taxon>
        <taxon>rosids</taxon>
        <taxon>fabids</taxon>
        <taxon>Rosales</taxon>
        <taxon>Cannabaceae</taxon>
        <taxon>Parasponia</taxon>
    </lineage>
</organism>
<evidence type="ECO:0000256" key="5">
    <source>
        <dbReference type="ARBA" id="ARBA00022525"/>
    </source>
</evidence>
<dbReference type="SUPFAM" id="SSF48113">
    <property type="entry name" value="Heme-dependent peroxidases"/>
    <property type="match status" value="1"/>
</dbReference>
<reference evidence="18" key="1">
    <citation type="submission" date="2016-06" db="EMBL/GenBank/DDBJ databases">
        <title>Parallel loss of symbiosis genes in relatives of nitrogen-fixing non-legume Parasponia.</title>
        <authorList>
            <person name="Van Velzen R."/>
            <person name="Holmer R."/>
            <person name="Bu F."/>
            <person name="Rutten L."/>
            <person name="Van Zeijl A."/>
            <person name="Liu W."/>
            <person name="Santuari L."/>
            <person name="Cao Q."/>
            <person name="Sharma T."/>
            <person name="Shen D."/>
            <person name="Roswanjaya Y."/>
            <person name="Wardhani T."/>
            <person name="Kalhor M.S."/>
            <person name="Jansen J."/>
            <person name="Van den Hoogen J."/>
            <person name="Gungor B."/>
            <person name="Hartog M."/>
            <person name="Hontelez J."/>
            <person name="Verver J."/>
            <person name="Yang W.-C."/>
            <person name="Schijlen E."/>
            <person name="Repin R."/>
            <person name="Schilthuizen M."/>
            <person name="Schranz E."/>
            <person name="Heidstra R."/>
            <person name="Miyata K."/>
            <person name="Fedorova E."/>
            <person name="Kohlen W."/>
            <person name="Bisseling T."/>
            <person name="Smit S."/>
            <person name="Geurts R."/>
        </authorList>
    </citation>
    <scope>NUCLEOTIDE SEQUENCE [LARGE SCALE GENOMIC DNA]</scope>
    <source>
        <strain evidence="18">cv. WU1-14</strain>
    </source>
</reference>
<feature type="binding site" evidence="13">
    <location>
        <position position="98"/>
    </location>
    <ligand>
        <name>Ca(2+)</name>
        <dbReference type="ChEBI" id="CHEBI:29108"/>
        <label>2</label>
    </ligand>
</feature>
<dbReference type="GO" id="GO:0140825">
    <property type="term" value="F:lactoperoxidase activity"/>
    <property type="evidence" value="ECO:0007669"/>
    <property type="project" value="UniProtKB-EC"/>
</dbReference>
<keyword evidence="7" id="KW-0349">Heme</keyword>
<comment type="similarity">
    <text evidence="15">Belongs to the peroxidase family.</text>
</comment>
<dbReference type="PROSITE" id="PS50873">
    <property type="entry name" value="PEROXIDASE_4"/>
    <property type="match status" value="1"/>
</dbReference>
<proteinExistence type="inferred from homology"/>
<keyword evidence="18" id="KW-1185">Reference proteome</keyword>
<dbReference type="AlphaFoldDB" id="A0A2P5CWK8"/>
<comment type="caution">
    <text evidence="17">The sequence shown here is derived from an EMBL/GenBank/DDBJ whole genome shotgun (WGS) entry which is preliminary data.</text>
</comment>
<keyword evidence="10" id="KW-0560">Oxidoreductase</keyword>
<keyword evidence="12" id="KW-0376">Hydrogen peroxide</keyword>
<feature type="binding site" evidence="13">
    <location>
        <position position="47"/>
    </location>
    <ligand>
        <name>Ca(2+)</name>
        <dbReference type="ChEBI" id="CHEBI:29108"/>
        <label>2</label>
    </ligand>
</feature>
<evidence type="ECO:0000259" key="16">
    <source>
        <dbReference type="PROSITE" id="PS50873"/>
    </source>
</evidence>
<evidence type="ECO:0000313" key="17">
    <source>
        <dbReference type="EMBL" id="PON65434.1"/>
    </source>
</evidence>
<keyword evidence="8 13" id="KW-0479">Metal-binding</keyword>
<comment type="catalytic activity">
    <reaction evidence="1">
        <text>2 a phenolic donor + H2O2 = 2 a phenolic radical donor + 2 H2O</text>
        <dbReference type="Rhea" id="RHEA:56136"/>
        <dbReference type="ChEBI" id="CHEBI:15377"/>
        <dbReference type="ChEBI" id="CHEBI:16240"/>
        <dbReference type="ChEBI" id="CHEBI:139520"/>
        <dbReference type="ChEBI" id="CHEBI:139521"/>
        <dbReference type="EC" id="1.11.1.7"/>
    </reaction>
</comment>
<name>A0A2P5CWK8_PARAD</name>
<gene>
    <name evidence="17" type="ORF">PanWU01x14_117480</name>
</gene>
<keyword evidence="9 13" id="KW-0106">Calcium</keyword>
<evidence type="ECO:0000256" key="9">
    <source>
        <dbReference type="ARBA" id="ARBA00022837"/>
    </source>
</evidence>
<dbReference type="EMBL" id="JXTB01000088">
    <property type="protein sequence ID" value="PON65434.1"/>
    <property type="molecule type" value="Genomic_DNA"/>
</dbReference>
<evidence type="ECO:0000256" key="15">
    <source>
        <dbReference type="RuleBase" id="RU004241"/>
    </source>
</evidence>
<dbReference type="PRINTS" id="PR00461">
    <property type="entry name" value="PLPEROXIDASE"/>
</dbReference>
<sequence length="172" mass="19017">MHIDIYIYITLGNYSTSLVKQSNGFIFCHATTINIFLLPQLICFLNTVGVAHCAVIEDRLYNYSNTGKPDPNMNIELVQTLRDRCPQGLHSDNTVDLDQGPSSSIKVDNSYYNQLLLNEGILQFDQDLASSGLTNTTVEARTKSSYEDFNKNFAEAIVKLQALGVLTGTGAD</sequence>
<dbReference type="Pfam" id="PF00141">
    <property type="entry name" value="peroxidase"/>
    <property type="match status" value="1"/>
</dbReference>
<evidence type="ECO:0000256" key="11">
    <source>
        <dbReference type="ARBA" id="ARBA00023004"/>
    </source>
</evidence>
<dbReference type="InterPro" id="IPR002016">
    <property type="entry name" value="Haem_peroxidase"/>
</dbReference>
<dbReference type="GO" id="GO:0046872">
    <property type="term" value="F:metal ion binding"/>
    <property type="evidence" value="ECO:0007669"/>
    <property type="project" value="UniProtKB-KW"/>
</dbReference>
<evidence type="ECO:0000256" key="6">
    <source>
        <dbReference type="ARBA" id="ARBA00022559"/>
    </source>
</evidence>
<keyword evidence="6 17" id="KW-0575">Peroxidase</keyword>
<evidence type="ECO:0000256" key="13">
    <source>
        <dbReference type="PIRSR" id="PIRSR600823-3"/>
    </source>
</evidence>
<dbReference type="PANTHER" id="PTHR31517:SF59">
    <property type="entry name" value="PEROXIDASE"/>
    <property type="match status" value="1"/>
</dbReference>
<dbReference type="GO" id="GO:0042744">
    <property type="term" value="P:hydrogen peroxide catabolic process"/>
    <property type="evidence" value="ECO:0007669"/>
    <property type="project" value="UniProtKB-KW"/>
</dbReference>
<dbReference type="STRING" id="3476.A0A2P5CWK8"/>
<evidence type="ECO:0000256" key="1">
    <source>
        <dbReference type="ARBA" id="ARBA00000189"/>
    </source>
</evidence>
<dbReference type="GO" id="GO:0020037">
    <property type="term" value="F:heme binding"/>
    <property type="evidence" value="ECO:0007669"/>
    <property type="project" value="InterPro"/>
</dbReference>
<evidence type="ECO:0000256" key="12">
    <source>
        <dbReference type="ARBA" id="ARBA00023324"/>
    </source>
</evidence>
<comment type="cofactor">
    <cofactor evidence="13">
        <name>Ca(2+)</name>
        <dbReference type="ChEBI" id="CHEBI:29108"/>
    </cofactor>
    <text evidence="13">Binds 2 calcium ions per subunit.</text>
</comment>
<keyword evidence="11" id="KW-0408">Iron</keyword>
<feature type="disulfide bond" evidence="14">
    <location>
        <begin position="53"/>
        <end position="85"/>
    </location>
</feature>
<dbReference type="Gene3D" id="1.10.420.10">
    <property type="entry name" value="Peroxidase, domain 2"/>
    <property type="match status" value="1"/>
</dbReference>
<evidence type="ECO:0000256" key="3">
    <source>
        <dbReference type="ARBA" id="ARBA00002322"/>
    </source>
</evidence>
<dbReference type="OrthoDB" id="2113341at2759"/>
<comment type="function">
    <text evidence="3">Removal of H(2)O(2), oxidation of toxic reductants, biosynthesis and degradation of lignin, suberization, auxin catabolism, response to environmental stresses such as wounding, pathogen attack and oxidative stress. These functions might be dependent on each isozyme/isoform in each plant tissue.</text>
</comment>